<comment type="catalytic activity">
    <reaction evidence="1">
        <text>Hydrolysis of terminal non-reducing beta-D-galactose residues in beta-D-galactosides.</text>
        <dbReference type="EC" id="3.2.1.23"/>
    </reaction>
</comment>
<dbReference type="InterPro" id="IPR006103">
    <property type="entry name" value="Glyco_hydro_2_cat"/>
</dbReference>
<dbReference type="InterPro" id="IPR006104">
    <property type="entry name" value="Glyco_hydro_2_N"/>
</dbReference>
<dbReference type="SUPFAM" id="SSF49303">
    <property type="entry name" value="beta-Galactosidase/glucuronidase domain"/>
    <property type="match status" value="2"/>
</dbReference>
<dbReference type="PANTHER" id="PTHR46323">
    <property type="entry name" value="BETA-GALACTOSIDASE"/>
    <property type="match status" value="1"/>
</dbReference>
<evidence type="ECO:0000256" key="3">
    <source>
        <dbReference type="ARBA" id="ARBA00012756"/>
    </source>
</evidence>
<evidence type="ECO:0000256" key="7">
    <source>
        <dbReference type="RuleBase" id="RU361154"/>
    </source>
</evidence>
<evidence type="ECO:0000256" key="2">
    <source>
        <dbReference type="ARBA" id="ARBA00007401"/>
    </source>
</evidence>
<dbReference type="InterPro" id="IPR050347">
    <property type="entry name" value="Bact_Beta-galactosidase"/>
</dbReference>
<organism evidence="9 10">
    <name type="scientific">Asparagus officinalis</name>
    <name type="common">Garden asparagus</name>
    <dbReference type="NCBI Taxonomy" id="4686"/>
    <lineage>
        <taxon>Eukaryota</taxon>
        <taxon>Viridiplantae</taxon>
        <taxon>Streptophyta</taxon>
        <taxon>Embryophyta</taxon>
        <taxon>Tracheophyta</taxon>
        <taxon>Spermatophyta</taxon>
        <taxon>Magnoliopsida</taxon>
        <taxon>Liliopsida</taxon>
        <taxon>Asparagales</taxon>
        <taxon>Asparagaceae</taxon>
        <taxon>Asparagoideae</taxon>
        <taxon>Asparagus</taxon>
    </lineage>
</organism>
<dbReference type="Pfam" id="PF02837">
    <property type="entry name" value="Glyco_hydro_2_N"/>
    <property type="match status" value="1"/>
</dbReference>
<evidence type="ECO:0000259" key="8">
    <source>
        <dbReference type="SMART" id="SM01038"/>
    </source>
</evidence>
<dbReference type="InterPro" id="IPR006102">
    <property type="entry name" value="Ig-like_GH2"/>
</dbReference>
<dbReference type="InterPro" id="IPR033932">
    <property type="entry name" value="YtcJ-like"/>
</dbReference>
<dbReference type="InterPro" id="IPR006101">
    <property type="entry name" value="Glyco_hydro_2"/>
</dbReference>
<dbReference type="InterPro" id="IPR013108">
    <property type="entry name" value="Amidohydro_3"/>
</dbReference>
<dbReference type="GO" id="GO:0016810">
    <property type="term" value="F:hydrolase activity, acting on carbon-nitrogen (but not peptide) bonds"/>
    <property type="evidence" value="ECO:0007669"/>
    <property type="project" value="InterPro"/>
</dbReference>
<keyword evidence="4 7" id="KW-0378">Hydrolase</keyword>
<dbReference type="InterPro" id="IPR023230">
    <property type="entry name" value="Glyco_hydro_2_CS"/>
</dbReference>
<dbReference type="InterPro" id="IPR008979">
    <property type="entry name" value="Galactose-bd-like_sf"/>
</dbReference>
<dbReference type="Gene3D" id="3.20.20.80">
    <property type="entry name" value="Glycosidases"/>
    <property type="match status" value="1"/>
</dbReference>
<keyword evidence="5 7" id="KW-0326">Glycosidase</keyword>
<dbReference type="InterPro" id="IPR032466">
    <property type="entry name" value="Metal_Hydrolase"/>
</dbReference>
<dbReference type="PANTHER" id="PTHR46323:SF2">
    <property type="entry name" value="BETA-GALACTOSIDASE"/>
    <property type="match status" value="1"/>
</dbReference>
<dbReference type="Gene3D" id="2.60.40.10">
    <property type="entry name" value="Immunoglobulins"/>
    <property type="match status" value="2"/>
</dbReference>
<reference evidence="10" key="1">
    <citation type="journal article" date="2017" name="Nat. Commun.">
        <title>The asparagus genome sheds light on the origin and evolution of a young Y chromosome.</title>
        <authorList>
            <person name="Harkess A."/>
            <person name="Zhou J."/>
            <person name="Xu C."/>
            <person name="Bowers J.E."/>
            <person name="Van der Hulst R."/>
            <person name="Ayyampalayam S."/>
            <person name="Mercati F."/>
            <person name="Riccardi P."/>
            <person name="McKain M.R."/>
            <person name="Kakrana A."/>
            <person name="Tang H."/>
            <person name="Ray J."/>
            <person name="Groenendijk J."/>
            <person name="Arikit S."/>
            <person name="Mathioni S.M."/>
            <person name="Nakano M."/>
            <person name="Shan H."/>
            <person name="Telgmann-Rauber A."/>
            <person name="Kanno A."/>
            <person name="Yue Z."/>
            <person name="Chen H."/>
            <person name="Li W."/>
            <person name="Chen Y."/>
            <person name="Xu X."/>
            <person name="Zhang Y."/>
            <person name="Luo S."/>
            <person name="Chen H."/>
            <person name="Gao J."/>
            <person name="Mao Z."/>
            <person name="Pires J.C."/>
            <person name="Luo M."/>
            <person name="Kudrna D."/>
            <person name="Wing R.A."/>
            <person name="Meyers B.C."/>
            <person name="Yi K."/>
            <person name="Kong H."/>
            <person name="Lavrijsen P."/>
            <person name="Sunseri F."/>
            <person name="Falavigna A."/>
            <person name="Ye Y."/>
            <person name="Leebens-Mack J.H."/>
            <person name="Chen G."/>
        </authorList>
    </citation>
    <scope>NUCLEOTIDE SEQUENCE [LARGE SCALE GENOMIC DNA]</scope>
    <source>
        <strain evidence="10">cv. DH0086</strain>
    </source>
</reference>
<dbReference type="PROSITE" id="PS00608">
    <property type="entry name" value="GLYCOSYL_HYDROL_F2_2"/>
    <property type="match status" value="1"/>
</dbReference>
<dbReference type="Gene3D" id="2.60.120.260">
    <property type="entry name" value="Galactose-binding domain-like"/>
    <property type="match status" value="1"/>
</dbReference>
<dbReference type="EMBL" id="CM007385">
    <property type="protein sequence ID" value="ONK67498.1"/>
    <property type="molecule type" value="Genomic_DNA"/>
</dbReference>
<dbReference type="GO" id="GO:0004565">
    <property type="term" value="F:beta-galactosidase activity"/>
    <property type="evidence" value="ECO:0007669"/>
    <property type="project" value="UniProtKB-EC"/>
</dbReference>
<dbReference type="InterPro" id="IPR013783">
    <property type="entry name" value="Ig-like_fold"/>
</dbReference>
<sequence>MAVACAAGLIPPITNSLKVWEDPTFFKWRKREPHVPLHSHDSVEGSLRYWYERSKADFLISNSAVWNDDAVSGSLESAAFWVEGLPFVKSLSGYWNFIFASSPANVPENFHDIAFDDSAWEKLPVPSNWQMHGYDRPIYTNTIYPFPLNPPYVPCNNPTGCYRKYFHLPKEWKGRRILLHFEAVDSAFFAWINGVLIGYSQDSRLPAEFEITELCHPSDSDKENVLAVQVLRWSDGSYLEDQDHWWLSGIHRDVLLIAKPKVFIVDYFFRSNLEQDFLTADLQVEVTIDTPKEYSGDISSFTMEATLYDNAGWYSFGDNEGKMDMASYAVTHMKRSSPPAGRLGFHGYQFEGKLDNPKLWSSEHPNLYTLVLILKDASGKLVDCESCQVGIRKISRAPKQMLVNGQPVVIRGVNRILEACMIKTHVFSCLQDLVLMKQNNVNAVRNSHYPQHPRWYELCDLFGFYMIDEANIESHGFDDSSHFKHPTSEPCWAGSMLDRVIGMVERDKNHACIISWSLGNESGYGPNHSALAGWIRGKDPSRFLHYEGGGSRTSSTDIICPMYMRVWDILKIAKDESESRPLILCEYSHAMGNSNGNIHKYWEAIDSTFGLQGGFIWDWVDQGLLKAAKDGYKYWAYGGDFGDTPNDLNFCINGLIWPDRTPHPALHEVKYVYQPLKISLAEGKVKIINAQYFEATNGIEFSWLLGGDGCNLGSGLLNLPIIEPQDSYEFELDSSPWHSLWESCQVTEIFLTIIAKLRHSTRWAKDGHILASVQLHLPTKRKPIPRVVNFKPHPALFPECVGDTITISKESFWEIRINTRTGTIENWKVEGCLLTNHDILPCFWRAPTDNDKGGGQNSYASKWKASFLDTLTFRTENCSIKQVTDNCVHITTVYTGHLNVNVGYWIYGSGDVIIEYNINPKRDLPPLPRVGVELHLDKSLNNVTWYGKGPFECYPDRKEAAHVGVYESNVEDMHVPYIVPSECGGRADVRWVAFRNGGGHGLFASIYGTSPPMQMSASYYGTAELDRATHNHELCKGDDIEVHLDHKHMGVGGDDSWSPCVHDQYLVPPVPYSFSISTVQRYICGQLRSILSSRSSRVSADLVVVNATIYTSDADFPFAEAMAIRGGRILRVGNFSSVQELIGQGTEKLDLQGKVVVPGFIDSHVHLIAGGLQMGRVELRDVKSQEDFVQKVKEAVRDKTPGEWVLGHGWNNDIWGALPSASWIDEITHDNPVWLSRMDGHMGVANSLALKIAGITNITKDPVGGSILRTMDGEPTGVLVDSAMKLVLDVIPEVSVSERRNALLKASKYALKKGVTTVVDVGRYIPGTPVDHPWQDLSDVYMWADSAGKMLIRVCLFFPMQSWSRLAEFREKKGSSLSQWIYLGGVKAFADGSLGSNSALFHEPYEDDPHNYGLRVTDFDWLLNATLASDRSGLQVAIHAIGDKANDVVLDLFDTVASSNGVRDRRFRVEHAQHLMPGSIIRFGQQGVIASVQPDHLLDDAGSAEKKIGIARAQKGSYLFQSLLAGKAHLSFGSDWPVADINPLRSIQTAITRVPPGWETAWIPTERVGLLDALNAHTTSAAYACFLDHELGSLSPGKYADFIVLDATSWNEFAEQDVTRRTVEATYVSGVLAYP</sequence>
<name>A0A5P1ENB0_ASPOF</name>
<evidence type="ECO:0000313" key="10">
    <source>
        <dbReference type="Proteomes" id="UP000243459"/>
    </source>
</evidence>
<dbReference type="SUPFAM" id="SSF51445">
    <property type="entry name" value="(Trans)glycosidases"/>
    <property type="match status" value="1"/>
</dbReference>
<dbReference type="Pfam" id="PF02929">
    <property type="entry name" value="Bgal_small_N"/>
    <property type="match status" value="1"/>
</dbReference>
<dbReference type="SMART" id="SM01038">
    <property type="entry name" value="Bgal_small_N"/>
    <property type="match status" value="1"/>
</dbReference>
<dbReference type="InterPro" id="IPR004199">
    <property type="entry name" value="B-gal_small/dom_5"/>
</dbReference>
<dbReference type="SUPFAM" id="SSF51556">
    <property type="entry name" value="Metallo-dependent hydrolases"/>
    <property type="match status" value="1"/>
</dbReference>
<dbReference type="Gene3D" id="2.30.40.10">
    <property type="entry name" value="Urease, subunit C, domain 1"/>
    <property type="match status" value="1"/>
</dbReference>
<dbReference type="InterPro" id="IPR023232">
    <property type="entry name" value="Glyco_hydro_2_AS"/>
</dbReference>
<dbReference type="CDD" id="cd01300">
    <property type="entry name" value="YtcJ_like"/>
    <property type="match status" value="1"/>
</dbReference>
<dbReference type="InterPro" id="IPR011013">
    <property type="entry name" value="Gal_mutarotase_sf_dom"/>
</dbReference>
<dbReference type="FunFam" id="3.20.20.80:FF:000018">
    <property type="entry name" value="Beta-galactosidase"/>
    <property type="match status" value="1"/>
</dbReference>
<dbReference type="InterPro" id="IPR014718">
    <property type="entry name" value="GH-type_carb-bd"/>
</dbReference>
<evidence type="ECO:0000313" key="9">
    <source>
        <dbReference type="EMBL" id="ONK67498.1"/>
    </source>
</evidence>
<dbReference type="InterPro" id="IPR011059">
    <property type="entry name" value="Metal-dep_hydrolase_composite"/>
</dbReference>
<dbReference type="GO" id="GO:0030246">
    <property type="term" value="F:carbohydrate binding"/>
    <property type="evidence" value="ECO:0007669"/>
    <property type="project" value="InterPro"/>
</dbReference>
<dbReference type="Pfam" id="PF07969">
    <property type="entry name" value="Amidohydro_3"/>
    <property type="match status" value="1"/>
</dbReference>
<proteinExistence type="inferred from homology"/>
<dbReference type="Gene3D" id="3.10.310.70">
    <property type="match status" value="1"/>
</dbReference>
<dbReference type="SUPFAM" id="SSF51338">
    <property type="entry name" value="Composite domain of metallo-dependent hydrolases"/>
    <property type="match status" value="1"/>
</dbReference>
<dbReference type="FunFam" id="2.70.98.10:FF:000017">
    <property type="entry name" value="Glycoside hydrolase family 2 protein"/>
    <property type="match status" value="1"/>
</dbReference>
<dbReference type="PRINTS" id="PR00132">
    <property type="entry name" value="GLHYDRLASE2"/>
</dbReference>
<dbReference type="OMA" id="HYTNIDY"/>
<evidence type="ECO:0000256" key="5">
    <source>
        <dbReference type="ARBA" id="ARBA00023295"/>
    </source>
</evidence>
<gene>
    <name evidence="9" type="ORF">A4U43_C05F670</name>
</gene>
<dbReference type="Gramene" id="ONK67498">
    <property type="protein sequence ID" value="ONK67498"/>
    <property type="gene ID" value="A4U43_C05F670"/>
</dbReference>
<evidence type="ECO:0000256" key="6">
    <source>
        <dbReference type="ARBA" id="ARBA00032230"/>
    </source>
</evidence>
<keyword evidence="10" id="KW-1185">Reference proteome</keyword>
<dbReference type="Pfam" id="PF16353">
    <property type="entry name" value="LacZ_4"/>
    <property type="match status" value="1"/>
</dbReference>
<protein>
    <recommendedName>
        <fullName evidence="3">beta-galactosidase</fullName>
        <ecNumber evidence="3">3.2.1.23</ecNumber>
    </recommendedName>
    <alternativeName>
        <fullName evidence="6">Lactase</fullName>
    </alternativeName>
</protein>
<dbReference type="SUPFAM" id="SSF74650">
    <property type="entry name" value="Galactose mutarotase-like"/>
    <property type="match status" value="1"/>
</dbReference>
<dbReference type="PROSITE" id="PS00719">
    <property type="entry name" value="GLYCOSYL_HYDROL_F2_1"/>
    <property type="match status" value="1"/>
</dbReference>
<dbReference type="GO" id="GO:0009341">
    <property type="term" value="C:beta-galactosidase complex"/>
    <property type="evidence" value="ECO:0007669"/>
    <property type="project" value="InterPro"/>
</dbReference>
<dbReference type="EC" id="3.2.1.23" evidence="3"/>
<dbReference type="Pfam" id="PF02836">
    <property type="entry name" value="Glyco_hydro_2_C"/>
    <property type="match status" value="1"/>
</dbReference>
<dbReference type="Proteomes" id="UP000243459">
    <property type="component" value="Chromosome 5"/>
</dbReference>
<dbReference type="InterPro" id="IPR036156">
    <property type="entry name" value="Beta-gal/glucu_dom_sf"/>
</dbReference>
<dbReference type="SUPFAM" id="SSF49785">
    <property type="entry name" value="Galactose-binding domain-like"/>
    <property type="match status" value="1"/>
</dbReference>
<evidence type="ECO:0000256" key="4">
    <source>
        <dbReference type="ARBA" id="ARBA00022801"/>
    </source>
</evidence>
<dbReference type="InterPro" id="IPR017853">
    <property type="entry name" value="GH"/>
</dbReference>
<dbReference type="InterPro" id="IPR032312">
    <property type="entry name" value="LacZ_4"/>
</dbReference>
<feature type="domain" description="Beta galactosidase small chain/" evidence="8">
    <location>
        <begin position="806"/>
        <end position="1079"/>
    </location>
</feature>
<dbReference type="Gene3D" id="3.20.20.140">
    <property type="entry name" value="Metal-dependent hydrolases"/>
    <property type="match status" value="1"/>
</dbReference>
<evidence type="ECO:0000256" key="1">
    <source>
        <dbReference type="ARBA" id="ARBA00001412"/>
    </source>
</evidence>
<comment type="similarity">
    <text evidence="2 7">Belongs to the glycosyl hydrolase 2 family.</text>
</comment>
<dbReference type="Gene3D" id="2.70.98.10">
    <property type="match status" value="1"/>
</dbReference>
<dbReference type="Pfam" id="PF00703">
    <property type="entry name" value="Glyco_hydro_2"/>
    <property type="match status" value="1"/>
</dbReference>
<dbReference type="GO" id="GO:0005990">
    <property type="term" value="P:lactose catabolic process"/>
    <property type="evidence" value="ECO:0007669"/>
    <property type="project" value="TreeGrafter"/>
</dbReference>
<accession>A0A5P1ENB0</accession>